<dbReference type="AlphaFoldDB" id="A0AAV7R346"/>
<evidence type="ECO:0000313" key="2">
    <source>
        <dbReference type="Proteomes" id="UP001066276"/>
    </source>
</evidence>
<sequence length="145" mass="15353">MSHRACGCTTPYRHWYRHSPGFSPSGKAEPDARHCHLATGASKASLGSHRLCGGRHICLSSDRHSRLSSDAGASSLREAVGSSALARWGERNGRWWQGAVGTAKVAAASARLRALLCVQGVLHNVPCRGGEQAESGPWQEVGSAL</sequence>
<keyword evidence="2" id="KW-1185">Reference proteome</keyword>
<evidence type="ECO:0000313" key="1">
    <source>
        <dbReference type="EMBL" id="KAJ1145173.1"/>
    </source>
</evidence>
<proteinExistence type="predicted"/>
<reference evidence="1" key="1">
    <citation type="journal article" date="2022" name="bioRxiv">
        <title>Sequencing and chromosome-scale assembly of the giantPleurodeles waltlgenome.</title>
        <authorList>
            <person name="Brown T."/>
            <person name="Elewa A."/>
            <person name="Iarovenko S."/>
            <person name="Subramanian E."/>
            <person name="Araus A.J."/>
            <person name="Petzold A."/>
            <person name="Susuki M."/>
            <person name="Suzuki K.-i.T."/>
            <person name="Hayashi T."/>
            <person name="Toyoda A."/>
            <person name="Oliveira C."/>
            <person name="Osipova E."/>
            <person name="Leigh N.D."/>
            <person name="Simon A."/>
            <person name="Yun M.H."/>
        </authorList>
    </citation>
    <scope>NUCLEOTIDE SEQUENCE</scope>
    <source>
        <strain evidence="1">20211129_DDA</strain>
        <tissue evidence="1">Liver</tissue>
    </source>
</reference>
<dbReference type="EMBL" id="JANPWB010000010">
    <property type="protein sequence ID" value="KAJ1145173.1"/>
    <property type="molecule type" value="Genomic_DNA"/>
</dbReference>
<organism evidence="1 2">
    <name type="scientific">Pleurodeles waltl</name>
    <name type="common">Iberian ribbed newt</name>
    <dbReference type="NCBI Taxonomy" id="8319"/>
    <lineage>
        <taxon>Eukaryota</taxon>
        <taxon>Metazoa</taxon>
        <taxon>Chordata</taxon>
        <taxon>Craniata</taxon>
        <taxon>Vertebrata</taxon>
        <taxon>Euteleostomi</taxon>
        <taxon>Amphibia</taxon>
        <taxon>Batrachia</taxon>
        <taxon>Caudata</taxon>
        <taxon>Salamandroidea</taxon>
        <taxon>Salamandridae</taxon>
        <taxon>Pleurodelinae</taxon>
        <taxon>Pleurodeles</taxon>
    </lineage>
</organism>
<name>A0AAV7R346_PLEWA</name>
<gene>
    <name evidence="1" type="ORF">NDU88_011464</name>
</gene>
<dbReference type="Proteomes" id="UP001066276">
    <property type="component" value="Chromosome 6"/>
</dbReference>
<protein>
    <submittedName>
        <fullName evidence="1">Uncharacterized protein</fullName>
    </submittedName>
</protein>
<comment type="caution">
    <text evidence="1">The sequence shown here is derived from an EMBL/GenBank/DDBJ whole genome shotgun (WGS) entry which is preliminary data.</text>
</comment>
<accession>A0AAV7R346</accession>